<evidence type="ECO:0000256" key="1">
    <source>
        <dbReference type="ARBA" id="ARBA00022598"/>
    </source>
</evidence>
<dbReference type="Gene3D" id="2.30.30.100">
    <property type="match status" value="1"/>
</dbReference>
<dbReference type="InterPro" id="IPR013196">
    <property type="entry name" value="HTH_11"/>
</dbReference>
<dbReference type="Pfam" id="PF02237">
    <property type="entry name" value="BPL_C"/>
    <property type="match status" value="1"/>
</dbReference>
<dbReference type="PANTHER" id="PTHR12835:SF5">
    <property type="entry name" value="BIOTIN--PROTEIN LIGASE"/>
    <property type="match status" value="1"/>
</dbReference>
<gene>
    <name evidence="5" type="primary">birA</name>
    <name evidence="7" type="ORF">ACFFK0_20650</name>
</gene>
<evidence type="ECO:0000259" key="6">
    <source>
        <dbReference type="PROSITE" id="PS51733"/>
    </source>
</evidence>
<proteinExistence type="inferred from homology"/>
<dbReference type="EMBL" id="JBHLWN010000077">
    <property type="protein sequence ID" value="MFC0214821.1"/>
    <property type="molecule type" value="Genomic_DNA"/>
</dbReference>
<dbReference type="InterPro" id="IPR030855">
    <property type="entry name" value="Bifunct_BirA"/>
</dbReference>
<comment type="caution">
    <text evidence="5">Lacks conserved residue(s) required for the propagation of feature annotation.</text>
</comment>
<dbReference type="RefSeq" id="WP_377472236.1">
    <property type="nucleotide sequence ID" value="NZ_JBHLWN010000077.1"/>
</dbReference>
<evidence type="ECO:0000256" key="4">
    <source>
        <dbReference type="ARBA" id="ARBA00023267"/>
    </source>
</evidence>
<dbReference type="InterPro" id="IPR003142">
    <property type="entry name" value="BPL_C"/>
</dbReference>
<keyword evidence="2 5" id="KW-0547">Nucleotide-binding</keyword>
<keyword evidence="3 5" id="KW-0067">ATP-binding</keyword>
<evidence type="ECO:0000256" key="5">
    <source>
        <dbReference type="HAMAP-Rule" id="MF_00978"/>
    </source>
</evidence>
<keyword evidence="4 5" id="KW-0092">Biotin</keyword>
<sequence length="322" mass="35836">MKDRILGIMEEHRGGFVSGGELSRRLDVSRTAVWKHIEALRQEGYAFEAVPKRGYRLVQTPDRIKADRLQGLLRTKSFGRRLHIFETLDSTQTKAHELVAAGEPEGTLVIAEQQTMGRGRMGRSWHSPPGTGVYMTLVLKPRIPLHFTPQLTLLAAVALNRGIQKVVDVPVMIKWPNDLLIGGKKISGILLETSAEDERLRYIVAGMGISVNLQPDDYPPELKERATSLAIESGRRIDREQLIASVLEQFEQLYDLYHEAGFAPIRTLWEAGSASLGRTVRVASPHGELEGVAEALDEHGGLVVRLPDGQQTRIFSGEVELR</sequence>
<keyword evidence="1 5" id="KW-0436">Ligase</keyword>
<comment type="caution">
    <text evidence="7">The sequence shown here is derived from an EMBL/GenBank/DDBJ whole genome shotgun (WGS) entry which is preliminary data.</text>
</comment>
<dbReference type="HAMAP" id="MF_00978">
    <property type="entry name" value="Bifunct_BirA"/>
    <property type="match status" value="1"/>
</dbReference>
<dbReference type="Gene3D" id="3.30.930.10">
    <property type="entry name" value="Bira Bifunctional Protein, Domain 2"/>
    <property type="match status" value="1"/>
</dbReference>
<dbReference type="InterPro" id="IPR008988">
    <property type="entry name" value="Transcriptional_repressor_C"/>
</dbReference>
<keyword evidence="5" id="KW-0804">Transcription</keyword>
<dbReference type="InterPro" id="IPR004143">
    <property type="entry name" value="BPL_LPL_catalytic"/>
</dbReference>
<dbReference type="InterPro" id="IPR045864">
    <property type="entry name" value="aa-tRNA-synth_II/BPL/LPL"/>
</dbReference>
<name>A0ABV6DQA1_9BACL</name>
<feature type="domain" description="BPL/LPL catalytic" evidence="6">
    <location>
        <begin position="67"/>
        <end position="258"/>
    </location>
</feature>
<dbReference type="NCBIfam" id="TIGR00121">
    <property type="entry name" value="birA_ligase"/>
    <property type="match status" value="1"/>
</dbReference>
<dbReference type="SUPFAM" id="SSF46785">
    <property type="entry name" value="Winged helix' DNA-binding domain"/>
    <property type="match status" value="1"/>
</dbReference>
<accession>A0ABV6DQA1</accession>
<dbReference type="CDD" id="cd16442">
    <property type="entry name" value="BPL"/>
    <property type="match status" value="1"/>
</dbReference>
<evidence type="ECO:0000313" key="7">
    <source>
        <dbReference type="EMBL" id="MFC0214821.1"/>
    </source>
</evidence>
<dbReference type="InterPro" id="IPR004408">
    <property type="entry name" value="Biotin_CoA_COase_ligase"/>
</dbReference>
<protein>
    <recommendedName>
        <fullName evidence="5">Bifunctional ligase/repressor BirA</fullName>
    </recommendedName>
    <alternativeName>
        <fullName evidence="5">Biotin--[acetyl-CoA-carboxylase] ligase</fullName>
        <ecNumber evidence="5">6.3.4.15</ecNumber>
    </alternativeName>
    <alternativeName>
        <fullName evidence="5">Biotin--protein ligase</fullName>
    </alternativeName>
    <alternativeName>
        <fullName evidence="5">Biotin-[acetyl-CoA carboxylase] synthetase</fullName>
    </alternativeName>
</protein>
<dbReference type="PROSITE" id="PS51733">
    <property type="entry name" value="BPL_LPL_CATALYTIC"/>
    <property type="match status" value="1"/>
</dbReference>
<dbReference type="InterPro" id="IPR036390">
    <property type="entry name" value="WH_DNA-bd_sf"/>
</dbReference>
<evidence type="ECO:0000256" key="3">
    <source>
        <dbReference type="ARBA" id="ARBA00022840"/>
    </source>
</evidence>
<reference evidence="7 8" key="1">
    <citation type="submission" date="2024-09" db="EMBL/GenBank/DDBJ databases">
        <authorList>
            <person name="Sun Q."/>
            <person name="Mori K."/>
        </authorList>
    </citation>
    <scope>NUCLEOTIDE SEQUENCE [LARGE SCALE GENOMIC DNA]</scope>
    <source>
        <strain evidence="7 8">CCM 7759</strain>
    </source>
</reference>
<comment type="similarity">
    <text evidence="5">Belongs to the biotin--protein ligase family.</text>
</comment>
<dbReference type="SUPFAM" id="SSF50037">
    <property type="entry name" value="C-terminal domain of transcriptional repressors"/>
    <property type="match status" value="1"/>
</dbReference>
<comment type="catalytic activity">
    <reaction evidence="5">
        <text>biotin + L-lysyl-[protein] + ATP = N(6)-biotinyl-L-lysyl-[protein] + AMP + diphosphate + H(+)</text>
        <dbReference type="Rhea" id="RHEA:11756"/>
        <dbReference type="Rhea" id="RHEA-COMP:9752"/>
        <dbReference type="Rhea" id="RHEA-COMP:10505"/>
        <dbReference type="ChEBI" id="CHEBI:15378"/>
        <dbReference type="ChEBI" id="CHEBI:29969"/>
        <dbReference type="ChEBI" id="CHEBI:30616"/>
        <dbReference type="ChEBI" id="CHEBI:33019"/>
        <dbReference type="ChEBI" id="CHEBI:57586"/>
        <dbReference type="ChEBI" id="CHEBI:83144"/>
        <dbReference type="ChEBI" id="CHEBI:456215"/>
        <dbReference type="EC" id="6.3.4.15"/>
    </reaction>
</comment>
<dbReference type="Gene3D" id="1.10.10.10">
    <property type="entry name" value="Winged helix-like DNA-binding domain superfamily/Winged helix DNA-binding domain"/>
    <property type="match status" value="1"/>
</dbReference>
<dbReference type="EC" id="6.3.4.15" evidence="5"/>
<dbReference type="InterPro" id="IPR036388">
    <property type="entry name" value="WH-like_DNA-bd_sf"/>
</dbReference>
<keyword evidence="5" id="KW-0238">DNA-binding</keyword>
<keyword evidence="5" id="KW-0678">Repressor</keyword>
<feature type="binding site" evidence="5">
    <location>
        <position position="114"/>
    </location>
    <ligand>
        <name>biotin</name>
        <dbReference type="ChEBI" id="CHEBI:57586"/>
    </ligand>
</feature>
<evidence type="ECO:0000256" key="2">
    <source>
        <dbReference type="ARBA" id="ARBA00022741"/>
    </source>
</evidence>
<keyword evidence="5" id="KW-0805">Transcription regulation</keyword>
<dbReference type="Pfam" id="PF03099">
    <property type="entry name" value="BPL_LplA_LipB"/>
    <property type="match status" value="1"/>
</dbReference>
<dbReference type="Pfam" id="PF08279">
    <property type="entry name" value="HTH_11"/>
    <property type="match status" value="1"/>
</dbReference>
<dbReference type="GO" id="GO:0004077">
    <property type="term" value="F:biotin--[biotin carboxyl-carrier protein] ligase activity"/>
    <property type="evidence" value="ECO:0007669"/>
    <property type="project" value="UniProtKB-EC"/>
</dbReference>
<feature type="binding site" evidence="5">
    <location>
        <begin position="118"/>
        <end position="120"/>
    </location>
    <ligand>
        <name>biotin</name>
        <dbReference type="ChEBI" id="CHEBI:57586"/>
    </ligand>
</feature>
<evidence type="ECO:0000313" key="8">
    <source>
        <dbReference type="Proteomes" id="UP001589776"/>
    </source>
</evidence>
<keyword evidence="8" id="KW-1185">Reference proteome</keyword>
<comment type="function">
    <text evidence="5">Acts both as a biotin--[acetyl-CoA-carboxylase] ligase and a repressor.</text>
</comment>
<feature type="binding site" evidence="5">
    <location>
        <position position="185"/>
    </location>
    <ligand>
        <name>biotin</name>
        <dbReference type="ChEBI" id="CHEBI:57586"/>
    </ligand>
</feature>
<organism evidence="7 8">
    <name type="scientific">Paenibacillus chartarius</name>
    <dbReference type="NCBI Taxonomy" id="747481"/>
    <lineage>
        <taxon>Bacteria</taxon>
        <taxon>Bacillati</taxon>
        <taxon>Bacillota</taxon>
        <taxon>Bacilli</taxon>
        <taxon>Bacillales</taxon>
        <taxon>Paenibacillaceae</taxon>
        <taxon>Paenibacillus</taxon>
    </lineage>
</organism>
<feature type="DNA-binding region" description="H-T-H motif" evidence="5">
    <location>
        <begin position="19"/>
        <end position="38"/>
    </location>
</feature>
<dbReference type="PANTHER" id="PTHR12835">
    <property type="entry name" value="BIOTIN PROTEIN LIGASE"/>
    <property type="match status" value="1"/>
</dbReference>
<dbReference type="Proteomes" id="UP001589776">
    <property type="component" value="Unassembled WGS sequence"/>
</dbReference>
<dbReference type="SUPFAM" id="SSF55681">
    <property type="entry name" value="Class II aaRS and biotin synthetases"/>
    <property type="match status" value="1"/>
</dbReference>